<dbReference type="AlphaFoldDB" id="A0A0N4UDM9"/>
<evidence type="ECO:0000313" key="8">
    <source>
        <dbReference type="WBParaSite" id="DME_0000544601-mRNA-1"/>
    </source>
</evidence>
<dbReference type="InterPro" id="IPR039104">
    <property type="entry name" value="6PGL"/>
</dbReference>
<proteinExistence type="inferred from homology"/>
<keyword evidence="7" id="KW-1185">Reference proteome</keyword>
<dbReference type="InterPro" id="IPR005900">
    <property type="entry name" value="6-phosphogluconolactonase_DevB"/>
</dbReference>
<dbReference type="Gene3D" id="3.40.50.1360">
    <property type="match status" value="1"/>
</dbReference>
<dbReference type="SUPFAM" id="SSF100950">
    <property type="entry name" value="NagB/RpiA/CoA transferase-like"/>
    <property type="match status" value="1"/>
</dbReference>
<protein>
    <recommendedName>
        <fullName evidence="2">6-phosphogluconolactonase</fullName>
        <shortName evidence="2">6PGL</shortName>
        <ecNumber evidence="2">3.1.1.31</ecNumber>
    </recommendedName>
</protein>
<dbReference type="EC" id="3.1.1.31" evidence="2"/>
<feature type="transmembrane region" description="Helical" evidence="3">
    <location>
        <begin position="191"/>
        <end position="209"/>
    </location>
</feature>
<dbReference type="Proteomes" id="UP000038040">
    <property type="component" value="Unplaced"/>
</dbReference>
<evidence type="ECO:0000313" key="6">
    <source>
        <dbReference type="Proteomes" id="UP000038040"/>
    </source>
</evidence>
<keyword evidence="3" id="KW-0472">Membrane</keyword>
<dbReference type="InterPro" id="IPR006148">
    <property type="entry name" value="Glc/Gal-6P_isomerase"/>
</dbReference>
<evidence type="ECO:0000256" key="2">
    <source>
        <dbReference type="RuleBase" id="RU365095"/>
    </source>
</evidence>
<dbReference type="NCBIfam" id="TIGR01198">
    <property type="entry name" value="pgl"/>
    <property type="match status" value="1"/>
</dbReference>
<dbReference type="GO" id="GO:0006098">
    <property type="term" value="P:pentose-phosphate shunt"/>
    <property type="evidence" value="ECO:0007669"/>
    <property type="project" value="UniProtKB-UniPathway"/>
</dbReference>
<evidence type="ECO:0000313" key="5">
    <source>
        <dbReference type="EMBL" id="VDN59272.1"/>
    </source>
</evidence>
<dbReference type="GO" id="GO:0017057">
    <property type="term" value="F:6-phosphogluconolactonase activity"/>
    <property type="evidence" value="ECO:0007669"/>
    <property type="project" value="UniProtKB-UniRule"/>
</dbReference>
<comment type="pathway">
    <text evidence="2">Carbohydrate degradation; pentose phosphate pathway; D-ribulose 5-phosphate from D-glucose 6-phosphate (oxidative stage): step 2/3.</text>
</comment>
<name>A0A0N4UDM9_DRAME</name>
<sequence length="211" mass="23903">MRMKGLKQFRRSGLLLFTSFYDFFSGGSMPKLVAPILANFDSVILSKTRFFVVDERMVPLTDQESNTGSYMRLLQQITPSFPQYYPIDNTNECAKNYEIALRDMKPTIKDGWPVFDLLLLGIGLDGHTCSLFPGHPILGVILGWVAAIENSPKPPPNRITLTLPVLNHARNVCFIVTGKEKTNILKVCSKYSFSYNTLFAIFFGLVRFIDY</sequence>
<dbReference type="OrthoDB" id="432544at2759"/>
<organism evidence="6 8">
    <name type="scientific">Dracunculus medinensis</name>
    <name type="common">Guinea worm</name>
    <dbReference type="NCBI Taxonomy" id="318479"/>
    <lineage>
        <taxon>Eukaryota</taxon>
        <taxon>Metazoa</taxon>
        <taxon>Ecdysozoa</taxon>
        <taxon>Nematoda</taxon>
        <taxon>Chromadorea</taxon>
        <taxon>Rhabditida</taxon>
        <taxon>Spirurina</taxon>
        <taxon>Dracunculoidea</taxon>
        <taxon>Dracunculidae</taxon>
        <taxon>Dracunculus</taxon>
    </lineage>
</organism>
<comment type="similarity">
    <text evidence="1 2">Belongs to the glucosamine/galactosamine-6-phosphate isomerase family. 6-phosphogluconolactonase subfamily.</text>
</comment>
<dbReference type="Proteomes" id="UP000274756">
    <property type="component" value="Unassembled WGS sequence"/>
</dbReference>
<dbReference type="GO" id="GO:0005975">
    <property type="term" value="P:carbohydrate metabolic process"/>
    <property type="evidence" value="ECO:0007669"/>
    <property type="project" value="UniProtKB-UniRule"/>
</dbReference>
<keyword evidence="3" id="KW-0812">Transmembrane</keyword>
<reference evidence="8" key="1">
    <citation type="submission" date="2017-02" db="UniProtKB">
        <authorList>
            <consortium name="WormBaseParasite"/>
        </authorList>
    </citation>
    <scope>IDENTIFICATION</scope>
</reference>
<feature type="domain" description="Glucosamine/galactosamine-6-phosphate isomerase" evidence="4">
    <location>
        <begin position="24"/>
        <end position="187"/>
    </location>
</feature>
<keyword evidence="2" id="KW-0378">Hydrolase</keyword>
<dbReference type="UniPathway" id="UPA00115">
    <property type="reaction ID" value="UER00409"/>
</dbReference>
<dbReference type="STRING" id="318479.A0A0N4UDM9"/>
<accession>A0A0N4UDM9</accession>
<evidence type="ECO:0000256" key="3">
    <source>
        <dbReference type="SAM" id="Phobius"/>
    </source>
</evidence>
<evidence type="ECO:0000313" key="7">
    <source>
        <dbReference type="Proteomes" id="UP000274756"/>
    </source>
</evidence>
<comment type="function">
    <text evidence="2">Hydrolysis of 6-phosphogluconolactone to 6-phosphogluconate.</text>
</comment>
<dbReference type="PANTHER" id="PTHR11054">
    <property type="entry name" value="6-PHOSPHOGLUCONOLACTONASE"/>
    <property type="match status" value="1"/>
</dbReference>
<keyword evidence="3" id="KW-1133">Transmembrane helix</keyword>
<dbReference type="Pfam" id="PF01182">
    <property type="entry name" value="Glucosamine_iso"/>
    <property type="match status" value="1"/>
</dbReference>
<reference evidence="5 7" key="2">
    <citation type="submission" date="2018-11" db="EMBL/GenBank/DDBJ databases">
        <authorList>
            <consortium name="Pathogen Informatics"/>
        </authorList>
    </citation>
    <scope>NUCLEOTIDE SEQUENCE [LARGE SCALE GENOMIC DNA]</scope>
</reference>
<evidence type="ECO:0000256" key="1">
    <source>
        <dbReference type="ARBA" id="ARBA00010662"/>
    </source>
</evidence>
<dbReference type="WBParaSite" id="DME_0000544601-mRNA-1">
    <property type="protein sequence ID" value="DME_0000544601-mRNA-1"/>
    <property type="gene ID" value="DME_0000544601"/>
</dbReference>
<evidence type="ECO:0000259" key="4">
    <source>
        <dbReference type="Pfam" id="PF01182"/>
    </source>
</evidence>
<gene>
    <name evidence="5" type="ORF">DME_LOCUS9245</name>
</gene>
<comment type="catalytic activity">
    <reaction evidence="2">
        <text>6-phospho-D-glucono-1,5-lactone + H2O = 6-phospho-D-gluconate + H(+)</text>
        <dbReference type="Rhea" id="RHEA:12556"/>
        <dbReference type="ChEBI" id="CHEBI:15377"/>
        <dbReference type="ChEBI" id="CHEBI:15378"/>
        <dbReference type="ChEBI" id="CHEBI:57955"/>
        <dbReference type="ChEBI" id="CHEBI:58759"/>
        <dbReference type="EC" id="3.1.1.31"/>
    </reaction>
</comment>
<dbReference type="InterPro" id="IPR037171">
    <property type="entry name" value="NagB/RpiA_transferase-like"/>
</dbReference>
<dbReference type="PANTHER" id="PTHR11054:SF0">
    <property type="entry name" value="6-PHOSPHOGLUCONOLACTONASE"/>
    <property type="match status" value="1"/>
</dbReference>
<dbReference type="EMBL" id="UYYG01001178">
    <property type="protein sequence ID" value="VDN59272.1"/>
    <property type="molecule type" value="Genomic_DNA"/>
</dbReference>